<proteinExistence type="predicted"/>
<comment type="caution">
    <text evidence="1">The sequence shown here is derived from an EMBL/GenBank/DDBJ whole genome shotgun (WGS) entry which is preliminary data.</text>
</comment>
<sequence>MSNSEPVLPAHTTTTASLLGGVLPSVATELRRRRQLLGWSQGGRPDAAGEPDGDL</sequence>
<evidence type="ECO:0000313" key="2">
    <source>
        <dbReference type="Proteomes" id="UP000614410"/>
    </source>
</evidence>
<accession>A0A934KMJ4</accession>
<evidence type="ECO:0000313" key="1">
    <source>
        <dbReference type="EMBL" id="MBJ7608725.1"/>
    </source>
</evidence>
<reference evidence="1 2" key="1">
    <citation type="submission" date="2020-10" db="EMBL/GenBank/DDBJ databases">
        <title>Ca. Dormibacterota MAGs.</title>
        <authorList>
            <person name="Montgomery K."/>
        </authorList>
    </citation>
    <scope>NUCLEOTIDE SEQUENCE [LARGE SCALE GENOMIC DNA]</scope>
    <source>
        <strain evidence="1">Mitchell_Peninsula_5</strain>
    </source>
</reference>
<dbReference type="AlphaFoldDB" id="A0A934KMJ4"/>
<dbReference type="EMBL" id="JAEKNN010000024">
    <property type="protein sequence ID" value="MBJ7608725.1"/>
    <property type="molecule type" value="Genomic_DNA"/>
</dbReference>
<organism evidence="1 2">
    <name type="scientific">Candidatus Amunia macphersoniae</name>
    <dbReference type="NCBI Taxonomy" id="3127014"/>
    <lineage>
        <taxon>Bacteria</taxon>
        <taxon>Bacillati</taxon>
        <taxon>Candidatus Dormiibacterota</taxon>
        <taxon>Candidatus Dormibacteria</taxon>
        <taxon>Candidatus Aeolococcales</taxon>
        <taxon>Candidatus Aeolococcaceae</taxon>
        <taxon>Candidatus Amunia</taxon>
    </lineage>
</organism>
<protein>
    <submittedName>
        <fullName evidence="1">Uncharacterized protein</fullName>
    </submittedName>
</protein>
<name>A0A934KMJ4_9BACT</name>
<gene>
    <name evidence="1" type="ORF">JF887_04750</name>
</gene>
<dbReference type="Proteomes" id="UP000614410">
    <property type="component" value="Unassembled WGS sequence"/>
</dbReference>